<reference evidence="1 2" key="1">
    <citation type="journal article" date="2024" name="Int. J. Syst. Evol. Microbiol.">
        <title>Lacrimispora brassicae sp. nov. isolated from fermented cabbage, and proposal of Clostridium indicum Gundawar et al. 2019 and Clostridium methoxybenzovorans Mechichi et al. 1999 as heterotypic synonyms of Lacrimispora amygdalina (Parshina et al. 2003) Haas and Blanchard 2020 and Lacrimispora indolis (McClung and McCoy 1957) Haas and Blanchard 2020, respectively.</title>
        <authorList>
            <person name="Kobayashi H."/>
            <person name="Tanizawa Y."/>
            <person name="Sakamoto M."/>
            <person name="Ohkuma M."/>
            <person name="Tohno M."/>
        </authorList>
    </citation>
    <scope>NUCLEOTIDE SEQUENCE [LARGE SCALE GENOMIC DNA]</scope>
    <source>
        <strain evidence="1 2">DSM 12857</strain>
    </source>
</reference>
<gene>
    <name evidence="1" type="ORF">LAD12857_04550</name>
</gene>
<sequence length="53" mass="5961">MKLMAGKEVFLTGKKSAAFDAVYFYALTGKFFHVSNHYITGAQEGSLFTIYFI</sequence>
<organism evidence="1 2">
    <name type="scientific">Lacrimispora amygdalina</name>
    <dbReference type="NCBI Taxonomy" id="253257"/>
    <lineage>
        <taxon>Bacteria</taxon>
        <taxon>Bacillati</taxon>
        <taxon>Bacillota</taxon>
        <taxon>Clostridia</taxon>
        <taxon>Lachnospirales</taxon>
        <taxon>Lachnospiraceae</taxon>
        <taxon>Lacrimispora</taxon>
    </lineage>
</organism>
<protein>
    <submittedName>
        <fullName evidence="1">Uncharacterized protein</fullName>
    </submittedName>
</protein>
<name>A0ABQ5M0S4_9FIRM</name>
<dbReference type="Proteomes" id="UP001419084">
    <property type="component" value="Unassembled WGS sequence"/>
</dbReference>
<accession>A0ABQ5M0S4</accession>
<proteinExistence type="predicted"/>
<evidence type="ECO:0000313" key="1">
    <source>
        <dbReference type="EMBL" id="GLB28532.1"/>
    </source>
</evidence>
<keyword evidence="2" id="KW-1185">Reference proteome</keyword>
<comment type="caution">
    <text evidence="1">The sequence shown here is derived from an EMBL/GenBank/DDBJ whole genome shotgun (WGS) entry which is preliminary data.</text>
</comment>
<dbReference type="EMBL" id="BRPJ01000008">
    <property type="protein sequence ID" value="GLB28532.1"/>
    <property type="molecule type" value="Genomic_DNA"/>
</dbReference>
<evidence type="ECO:0000313" key="2">
    <source>
        <dbReference type="Proteomes" id="UP001419084"/>
    </source>
</evidence>